<reference evidence="1 2" key="1">
    <citation type="journal article" date="2015" name="PeerJ">
        <title>First genomic representation of candidate bacterial phylum KSB3 points to enhanced environmental sensing as a trigger of wastewater bulking.</title>
        <authorList>
            <person name="Sekiguchi Y."/>
            <person name="Ohashi A."/>
            <person name="Parks D.H."/>
            <person name="Yamauchi T."/>
            <person name="Tyson G.W."/>
            <person name="Hugenholtz P."/>
        </authorList>
    </citation>
    <scope>NUCLEOTIDE SEQUENCE [LARGE SCALE GENOMIC DNA]</scope>
</reference>
<sequence length="74" mass="8797">MKKEYDFSKGERGKFYRPDAEFHLPIYLEADVSEFIQMLATEKNVDVNQFVNQWLRSNLTFIKTCIEVPQHAIK</sequence>
<name>A0A0S6VV42_9BACT</name>
<evidence type="ECO:0000313" key="1">
    <source>
        <dbReference type="EMBL" id="GAK49940.1"/>
    </source>
</evidence>
<evidence type="ECO:0000313" key="2">
    <source>
        <dbReference type="Proteomes" id="UP000030700"/>
    </source>
</evidence>
<dbReference type="HOGENOM" id="CLU_175653_3_0_0"/>
<dbReference type="AlphaFoldDB" id="A0A0S6VV42"/>
<dbReference type="Proteomes" id="UP000030700">
    <property type="component" value="Unassembled WGS sequence"/>
</dbReference>
<accession>A0A0S6VV42</accession>
<dbReference type="STRING" id="1499966.U14_01164"/>
<organism evidence="1 2">
    <name type="scientific">Candidatus Moduliflexus flocculans</name>
    <dbReference type="NCBI Taxonomy" id="1499966"/>
    <lineage>
        <taxon>Bacteria</taxon>
        <taxon>Candidatus Moduliflexota</taxon>
        <taxon>Candidatus Moduliflexia</taxon>
        <taxon>Candidatus Moduliflexales</taxon>
        <taxon>Candidatus Moduliflexaceae</taxon>
    </lineage>
</organism>
<gene>
    <name evidence="1" type="ORF">U14_01164</name>
</gene>
<keyword evidence="2" id="KW-1185">Reference proteome</keyword>
<proteinExistence type="predicted"/>
<protein>
    <submittedName>
        <fullName evidence="1">Uncharacterized protein</fullName>
    </submittedName>
</protein>
<dbReference type="EMBL" id="DF820455">
    <property type="protein sequence ID" value="GAK49940.1"/>
    <property type="molecule type" value="Genomic_DNA"/>
</dbReference>